<keyword evidence="4" id="KW-0472">Membrane</keyword>
<evidence type="ECO:0000256" key="5">
    <source>
        <dbReference type="ARBA" id="ARBA00023237"/>
    </source>
</evidence>
<reference evidence="9 10" key="2">
    <citation type="journal article" date="2011" name="Stand. Genomic Sci.">
        <title>Complete genome sequence of Paludibacter propionicigenes type strain (WB4).</title>
        <authorList>
            <person name="Gronow S."/>
            <person name="Munk C."/>
            <person name="Lapidus A."/>
            <person name="Nolan M."/>
            <person name="Lucas S."/>
            <person name="Hammon N."/>
            <person name="Deshpande S."/>
            <person name="Cheng J.F."/>
            <person name="Tapia R."/>
            <person name="Han C."/>
            <person name="Goodwin L."/>
            <person name="Pitluck S."/>
            <person name="Liolios K."/>
            <person name="Ivanova N."/>
            <person name="Mavromatis K."/>
            <person name="Mikhailova N."/>
            <person name="Pati A."/>
            <person name="Chen A."/>
            <person name="Palaniappan K."/>
            <person name="Land M."/>
            <person name="Hauser L."/>
            <person name="Chang Y.J."/>
            <person name="Jeffries C.D."/>
            <person name="Brambilla E."/>
            <person name="Rohde M."/>
            <person name="Goker M."/>
            <person name="Detter J.C."/>
            <person name="Woyke T."/>
            <person name="Bristow J."/>
            <person name="Eisen J.A."/>
            <person name="Markowitz V."/>
            <person name="Hugenholtz P."/>
            <person name="Kyrpides N.C."/>
            <person name="Klenk H.P."/>
        </authorList>
    </citation>
    <scope>NUCLEOTIDE SEQUENCE [LARGE SCALE GENOMIC DNA]</scope>
    <source>
        <strain evidence="10">DSM 17365 / JCM 13257 / WB4</strain>
    </source>
</reference>
<dbReference type="Pfam" id="PF07980">
    <property type="entry name" value="SusD_RagB"/>
    <property type="match status" value="1"/>
</dbReference>
<dbReference type="CDD" id="cd08977">
    <property type="entry name" value="SusD"/>
    <property type="match status" value="1"/>
</dbReference>
<feature type="domain" description="SusD-like N-terminal" evidence="8">
    <location>
        <begin position="40"/>
        <end position="223"/>
    </location>
</feature>
<dbReference type="OrthoDB" id="630434at2"/>
<dbReference type="GO" id="GO:0009279">
    <property type="term" value="C:cell outer membrane"/>
    <property type="evidence" value="ECO:0007669"/>
    <property type="project" value="UniProtKB-SubCell"/>
</dbReference>
<keyword evidence="5" id="KW-0998">Cell outer membrane</keyword>
<evidence type="ECO:0000256" key="3">
    <source>
        <dbReference type="ARBA" id="ARBA00022729"/>
    </source>
</evidence>
<dbReference type="EMBL" id="CP002345">
    <property type="protein sequence ID" value="ADQ78631.1"/>
    <property type="molecule type" value="Genomic_DNA"/>
</dbReference>
<feature type="signal peptide" evidence="6">
    <location>
        <begin position="1"/>
        <end position="25"/>
    </location>
</feature>
<name>E4T1N7_PALPW</name>
<dbReference type="AlphaFoldDB" id="E4T1N7"/>
<dbReference type="SUPFAM" id="SSF48452">
    <property type="entry name" value="TPR-like"/>
    <property type="match status" value="1"/>
</dbReference>
<proteinExistence type="inferred from homology"/>
<gene>
    <name evidence="9" type="ordered locus">Palpr_0471</name>
</gene>
<dbReference type="Gene3D" id="1.25.40.390">
    <property type="match status" value="1"/>
</dbReference>
<keyword evidence="3 6" id="KW-0732">Signal</keyword>
<keyword evidence="10" id="KW-1185">Reference proteome</keyword>
<dbReference type="HOGENOM" id="CLU_015553_1_3_10"/>
<evidence type="ECO:0000256" key="6">
    <source>
        <dbReference type="SAM" id="SignalP"/>
    </source>
</evidence>
<evidence type="ECO:0000313" key="10">
    <source>
        <dbReference type="Proteomes" id="UP000008718"/>
    </source>
</evidence>
<dbReference type="eggNOG" id="COG2913">
    <property type="taxonomic scope" value="Bacteria"/>
</dbReference>
<dbReference type="InterPro" id="IPR033985">
    <property type="entry name" value="SusD-like_N"/>
</dbReference>
<reference key="1">
    <citation type="submission" date="2010-11" db="EMBL/GenBank/DDBJ databases">
        <title>The complete genome of Paludibacter propionicigenes DSM 17365.</title>
        <authorList>
            <consortium name="US DOE Joint Genome Institute (JGI-PGF)"/>
            <person name="Lucas S."/>
            <person name="Copeland A."/>
            <person name="Lapidus A."/>
            <person name="Bruce D."/>
            <person name="Goodwin L."/>
            <person name="Pitluck S."/>
            <person name="Kyrpides N."/>
            <person name="Mavromatis K."/>
            <person name="Ivanova N."/>
            <person name="Munk A.C."/>
            <person name="Brettin T."/>
            <person name="Detter J.C."/>
            <person name="Han C."/>
            <person name="Tapia R."/>
            <person name="Land M."/>
            <person name="Hauser L."/>
            <person name="Markowitz V."/>
            <person name="Cheng J.-F."/>
            <person name="Hugenholtz P."/>
            <person name="Woyke T."/>
            <person name="Wu D."/>
            <person name="Gronow S."/>
            <person name="Wellnitz S."/>
            <person name="Brambilla E."/>
            <person name="Klenk H.-P."/>
            <person name="Eisen J.A."/>
        </authorList>
    </citation>
    <scope>NUCLEOTIDE SEQUENCE</scope>
    <source>
        <strain>WB4</strain>
    </source>
</reference>
<evidence type="ECO:0000313" key="9">
    <source>
        <dbReference type="EMBL" id="ADQ78631.1"/>
    </source>
</evidence>
<protein>
    <submittedName>
        <fullName evidence="9">RagB/SusD domain protein</fullName>
    </submittedName>
</protein>
<evidence type="ECO:0000259" key="8">
    <source>
        <dbReference type="Pfam" id="PF14322"/>
    </source>
</evidence>
<dbReference type="STRING" id="694427.Palpr_0471"/>
<dbReference type="RefSeq" id="WP_013444000.1">
    <property type="nucleotide sequence ID" value="NC_014734.1"/>
</dbReference>
<organism evidence="9 10">
    <name type="scientific">Paludibacter propionicigenes (strain DSM 17365 / JCM 13257 / WB4)</name>
    <dbReference type="NCBI Taxonomy" id="694427"/>
    <lineage>
        <taxon>Bacteria</taxon>
        <taxon>Pseudomonadati</taxon>
        <taxon>Bacteroidota</taxon>
        <taxon>Bacteroidia</taxon>
        <taxon>Bacteroidales</taxon>
        <taxon>Paludibacteraceae</taxon>
        <taxon>Paludibacter</taxon>
    </lineage>
</organism>
<dbReference type="Pfam" id="PF14322">
    <property type="entry name" value="SusD-like_3"/>
    <property type="match status" value="1"/>
</dbReference>
<dbReference type="KEGG" id="ppn:Palpr_0471"/>
<sequence length="448" mass="49777">MKRVYKYFYQLIVLSSLVIMPACNTLDVDPADKITAEQAFKNKAGIEKGILGSYSELQSFGYYGRSYLIASDMAADNLVHPTDATQVDYAEIDNNTLLSENGVVENIWASIYSAINVANSVIDKVPGMAGMTDDEKAAALGELYFLRGLNHFNLMNYFGAIPVKTTATVGTKNLDVPRNTTTEVFTQIITDLKYAEAHLPASASTKTRASKYAATALLARVYLYQKNYALAYEKANDVITKGGYTFLPSFAQVFATEGSPETIFEVEFDAKNRNRVAEFNFPKVMNGKGEAKPDPTLVTAYEVTDKRLVSSIADSVTYNYAQKYKDMSLGDKNIIVLRLAEMYLIRAEAEAHSATGVISNVQDDINKIRNRAGLANTDAATMPDLLLAIEKERRLEFAFEGHRWFDLVRTNRALDLLPNVTKSYKMLFPIPLSEINANSKMKQNPGYN</sequence>
<feature type="domain" description="RagB/SusD" evidence="7">
    <location>
        <begin position="319"/>
        <end position="411"/>
    </location>
</feature>
<dbReference type="Proteomes" id="UP000008718">
    <property type="component" value="Chromosome"/>
</dbReference>
<dbReference type="InterPro" id="IPR012944">
    <property type="entry name" value="SusD_RagB_dom"/>
</dbReference>
<comment type="similarity">
    <text evidence="2">Belongs to the SusD family.</text>
</comment>
<dbReference type="InterPro" id="IPR011990">
    <property type="entry name" value="TPR-like_helical_dom_sf"/>
</dbReference>
<accession>E4T1N7</accession>
<evidence type="ECO:0000259" key="7">
    <source>
        <dbReference type="Pfam" id="PF07980"/>
    </source>
</evidence>
<feature type="chain" id="PRO_5003189026" evidence="6">
    <location>
        <begin position="26"/>
        <end position="448"/>
    </location>
</feature>
<evidence type="ECO:0000256" key="1">
    <source>
        <dbReference type="ARBA" id="ARBA00004442"/>
    </source>
</evidence>
<evidence type="ECO:0000256" key="4">
    <source>
        <dbReference type="ARBA" id="ARBA00023136"/>
    </source>
</evidence>
<comment type="subcellular location">
    <subcellularLocation>
        <location evidence="1">Cell outer membrane</location>
    </subcellularLocation>
</comment>
<evidence type="ECO:0000256" key="2">
    <source>
        <dbReference type="ARBA" id="ARBA00006275"/>
    </source>
</evidence>